<dbReference type="Proteomes" id="UP000799640">
    <property type="component" value="Unassembled WGS sequence"/>
</dbReference>
<feature type="compositionally biased region" description="Low complexity" evidence="1">
    <location>
        <begin position="11"/>
        <end position="27"/>
    </location>
</feature>
<feature type="compositionally biased region" description="Polar residues" evidence="1">
    <location>
        <begin position="248"/>
        <end position="261"/>
    </location>
</feature>
<feature type="region of interest" description="Disordered" evidence="1">
    <location>
        <begin position="1"/>
        <end position="27"/>
    </location>
</feature>
<protein>
    <submittedName>
        <fullName evidence="2">Uncharacterized protein</fullName>
    </submittedName>
</protein>
<feature type="compositionally biased region" description="Polar residues" evidence="1">
    <location>
        <begin position="97"/>
        <end position="122"/>
    </location>
</feature>
<reference evidence="2" key="1">
    <citation type="journal article" date="2020" name="Stud. Mycol.">
        <title>101 Dothideomycetes genomes: a test case for predicting lifestyles and emergence of pathogens.</title>
        <authorList>
            <person name="Haridas S."/>
            <person name="Albert R."/>
            <person name="Binder M."/>
            <person name="Bloem J."/>
            <person name="Labutti K."/>
            <person name="Salamov A."/>
            <person name="Andreopoulos B."/>
            <person name="Baker S."/>
            <person name="Barry K."/>
            <person name="Bills G."/>
            <person name="Bluhm B."/>
            <person name="Cannon C."/>
            <person name="Castanera R."/>
            <person name="Culley D."/>
            <person name="Daum C."/>
            <person name="Ezra D."/>
            <person name="Gonzalez J."/>
            <person name="Henrissat B."/>
            <person name="Kuo A."/>
            <person name="Liang C."/>
            <person name="Lipzen A."/>
            <person name="Lutzoni F."/>
            <person name="Magnuson J."/>
            <person name="Mondo S."/>
            <person name="Nolan M."/>
            <person name="Ohm R."/>
            <person name="Pangilinan J."/>
            <person name="Park H.-J."/>
            <person name="Ramirez L."/>
            <person name="Alfaro M."/>
            <person name="Sun H."/>
            <person name="Tritt A."/>
            <person name="Yoshinaga Y."/>
            <person name="Zwiers L.-H."/>
            <person name="Turgeon B."/>
            <person name="Goodwin S."/>
            <person name="Spatafora J."/>
            <person name="Crous P."/>
            <person name="Grigoriev I."/>
        </authorList>
    </citation>
    <scope>NUCLEOTIDE SEQUENCE</scope>
    <source>
        <strain evidence="2">CBS 262.69</strain>
    </source>
</reference>
<feature type="region of interest" description="Disordered" evidence="1">
    <location>
        <begin position="248"/>
        <end position="268"/>
    </location>
</feature>
<accession>A0A6G1HW73</accession>
<evidence type="ECO:0000313" key="2">
    <source>
        <dbReference type="EMBL" id="KAF2399985.1"/>
    </source>
</evidence>
<evidence type="ECO:0000256" key="1">
    <source>
        <dbReference type="SAM" id="MobiDB-lite"/>
    </source>
</evidence>
<dbReference type="EMBL" id="ML996696">
    <property type="protein sequence ID" value="KAF2399985.1"/>
    <property type="molecule type" value="Genomic_DNA"/>
</dbReference>
<dbReference type="AlphaFoldDB" id="A0A6G1HW73"/>
<organism evidence="2 3">
    <name type="scientific">Trichodelitschia bisporula</name>
    <dbReference type="NCBI Taxonomy" id="703511"/>
    <lineage>
        <taxon>Eukaryota</taxon>
        <taxon>Fungi</taxon>
        <taxon>Dikarya</taxon>
        <taxon>Ascomycota</taxon>
        <taxon>Pezizomycotina</taxon>
        <taxon>Dothideomycetes</taxon>
        <taxon>Dothideomycetes incertae sedis</taxon>
        <taxon>Phaeotrichales</taxon>
        <taxon>Phaeotrichaceae</taxon>
        <taxon>Trichodelitschia</taxon>
    </lineage>
</organism>
<keyword evidence="3" id="KW-1185">Reference proteome</keyword>
<name>A0A6G1HW73_9PEZI</name>
<gene>
    <name evidence="2" type="ORF">EJ06DRAFT_41837</name>
</gene>
<proteinExistence type="predicted"/>
<sequence>MSGPPSSLVMSPHCFSTTPTSSSHTSTTLDIPALTRISQSFISNTSAPHRVPSNDLPSSSLRLLRRLHTGRISGPPRPSTGLALSDRNREAIWEAATQRSYPSQNVSPRPQSLTSDPSSIVQTRTRTPLLPRLLSTPEPDYLQLPAPVPAPLENAPAPSATVLEPNLEPGTGIVNLPGTPPAAAAEAPPEYQDWNSMEFMMPVQYGHYGAYPAAGYQSNYADAYSTSAESAQHQQHPTHHPLYTAHQVSAAASPQPTSSYAGSYHTTPTPPAHPAVTIAAPAVTIAAPVYSYTTAQAAPSGYYAA</sequence>
<feature type="region of interest" description="Disordered" evidence="1">
    <location>
        <begin position="96"/>
        <end position="122"/>
    </location>
</feature>
<evidence type="ECO:0000313" key="3">
    <source>
        <dbReference type="Proteomes" id="UP000799640"/>
    </source>
</evidence>